<dbReference type="PANTHER" id="PTHR42850">
    <property type="entry name" value="METALLOPHOSPHOESTERASE"/>
    <property type="match status" value="1"/>
</dbReference>
<dbReference type="SUPFAM" id="SSF56300">
    <property type="entry name" value="Metallo-dependent phosphatases"/>
    <property type="match status" value="1"/>
</dbReference>
<sequence length="233" mass="27696">MKYVTSDIHGKLDRLKRLIETIELSEDDKLYIIGDLVDRGDKPMETIEFVMNYPQIEVIMGNHDEMMLYGLKYKDEKQTERWSRNGCEPTIKGFNKRTSEEQEKILSFIEGLPYFKIVDNKYLLVHGGFEPERLIESLKEKSLEDALTEQRDRLVWVRDDFIKNKALDSLITIFGHSPRRYIDKIFEVESKLPYEIWFDKIYNDKIGIDTGNCYDDGRMSCLRLDDYKVFYIE</sequence>
<dbReference type="InterPro" id="IPR004843">
    <property type="entry name" value="Calcineurin-like_PHP"/>
</dbReference>
<dbReference type="InterPro" id="IPR050126">
    <property type="entry name" value="Ap4A_hydrolase"/>
</dbReference>
<protein>
    <submittedName>
        <fullName evidence="2">Serine/threonine protein phosphatase</fullName>
    </submittedName>
</protein>
<dbReference type="RefSeq" id="WP_154439979.1">
    <property type="nucleotide sequence ID" value="NZ_JAHLPJ010000001.1"/>
</dbReference>
<dbReference type="Pfam" id="PF00149">
    <property type="entry name" value="Metallophos"/>
    <property type="match status" value="1"/>
</dbReference>
<dbReference type="CDD" id="cd00144">
    <property type="entry name" value="MPP_PPP_family"/>
    <property type="match status" value="1"/>
</dbReference>
<name>A0A6N7XZB0_9FIRM</name>
<dbReference type="Proteomes" id="UP000469523">
    <property type="component" value="Unassembled WGS sequence"/>
</dbReference>
<evidence type="ECO:0000313" key="2">
    <source>
        <dbReference type="EMBL" id="MSU01568.1"/>
    </source>
</evidence>
<dbReference type="GO" id="GO:0016791">
    <property type="term" value="F:phosphatase activity"/>
    <property type="evidence" value="ECO:0007669"/>
    <property type="project" value="TreeGrafter"/>
</dbReference>
<comment type="caution">
    <text evidence="2">The sequence shown here is derived from an EMBL/GenBank/DDBJ whole genome shotgun (WGS) entry which is preliminary data.</text>
</comment>
<proteinExistence type="predicted"/>
<dbReference type="Gene3D" id="3.60.21.10">
    <property type="match status" value="1"/>
</dbReference>
<evidence type="ECO:0000259" key="1">
    <source>
        <dbReference type="Pfam" id="PF00149"/>
    </source>
</evidence>
<reference evidence="2 3" key="1">
    <citation type="submission" date="2019-09" db="EMBL/GenBank/DDBJ databases">
        <title>In-depth cultivation of the pig gut microbiome towards novel bacterial diversity and tailored functional studies.</title>
        <authorList>
            <person name="Wylensek D."/>
            <person name="Hitch T.C.A."/>
            <person name="Clavel T."/>
        </authorList>
    </citation>
    <scope>NUCLEOTIDE SEQUENCE [LARGE SCALE GENOMIC DNA]</scope>
    <source>
        <strain evidence="2 3">WCA3-693-APC-4?</strain>
    </source>
</reference>
<feature type="domain" description="Calcineurin-like phosphoesterase" evidence="1">
    <location>
        <begin position="4"/>
        <end position="186"/>
    </location>
</feature>
<keyword evidence="3" id="KW-1185">Reference proteome</keyword>
<dbReference type="InterPro" id="IPR006186">
    <property type="entry name" value="Ser/Thr-sp_prot-phosphatase"/>
</dbReference>
<dbReference type="EMBL" id="VUNQ01000016">
    <property type="protein sequence ID" value="MSU01568.1"/>
    <property type="molecule type" value="Genomic_DNA"/>
</dbReference>
<evidence type="ECO:0000313" key="3">
    <source>
        <dbReference type="Proteomes" id="UP000469523"/>
    </source>
</evidence>
<dbReference type="AlphaFoldDB" id="A0A6N7XZB0"/>
<gene>
    <name evidence="2" type="ORF">FYJ83_08835</name>
</gene>
<accession>A0A6N7XZB0</accession>
<dbReference type="InterPro" id="IPR029052">
    <property type="entry name" value="Metallo-depent_PP-like"/>
</dbReference>
<dbReference type="GO" id="GO:0005737">
    <property type="term" value="C:cytoplasm"/>
    <property type="evidence" value="ECO:0007669"/>
    <property type="project" value="TreeGrafter"/>
</dbReference>
<dbReference type="PRINTS" id="PR00114">
    <property type="entry name" value="STPHPHTASE"/>
</dbReference>
<organism evidence="2 3">
    <name type="scientific">Tissierella pigra</name>
    <dbReference type="NCBI Taxonomy" id="2607614"/>
    <lineage>
        <taxon>Bacteria</taxon>
        <taxon>Bacillati</taxon>
        <taxon>Bacillota</taxon>
        <taxon>Tissierellia</taxon>
        <taxon>Tissierellales</taxon>
        <taxon>Tissierellaceae</taxon>
        <taxon>Tissierella</taxon>
    </lineage>
</organism>
<dbReference type="PANTHER" id="PTHR42850:SF4">
    <property type="entry name" value="ZINC-DEPENDENT ENDOPOLYPHOSPHATASE"/>
    <property type="match status" value="1"/>
</dbReference>